<proteinExistence type="predicted"/>
<evidence type="ECO:0000313" key="3">
    <source>
        <dbReference type="Proteomes" id="UP001343257"/>
    </source>
</evidence>
<gene>
    <name evidence="2" type="ORF">P9847_08500</name>
</gene>
<keyword evidence="1" id="KW-1133">Transmembrane helix</keyword>
<keyword evidence="1" id="KW-0472">Membrane</keyword>
<evidence type="ECO:0000256" key="1">
    <source>
        <dbReference type="SAM" id="Phobius"/>
    </source>
</evidence>
<organism evidence="2 3">
    <name type="scientific">Paenibacillus chibensis</name>
    <dbReference type="NCBI Taxonomy" id="59846"/>
    <lineage>
        <taxon>Bacteria</taxon>
        <taxon>Bacillati</taxon>
        <taxon>Bacillota</taxon>
        <taxon>Bacilli</taxon>
        <taxon>Bacillales</taxon>
        <taxon>Paenibacillaceae</taxon>
        <taxon>Paenibacillus</taxon>
    </lineage>
</organism>
<name>A0ABU6PR52_9BACL</name>
<protein>
    <submittedName>
        <fullName evidence="2">DUF2304 domain-containing protein</fullName>
    </submittedName>
</protein>
<keyword evidence="3" id="KW-1185">Reference proteome</keyword>
<feature type="transmembrane region" description="Helical" evidence="1">
    <location>
        <begin position="33"/>
        <end position="51"/>
    </location>
</feature>
<comment type="caution">
    <text evidence="2">The sequence shown here is derived from an EMBL/GenBank/DDBJ whole genome shotgun (WGS) entry which is preliminary data.</text>
</comment>
<dbReference type="InterPro" id="IPR019277">
    <property type="entry name" value="DUF2304"/>
</dbReference>
<feature type="transmembrane region" description="Helical" evidence="1">
    <location>
        <begin position="63"/>
        <end position="85"/>
    </location>
</feature>
<dbReference type="RefSeq" id="WP_328276979.1">
    <property type="nucleotide sequence ID" value="NZ_JARTLD010000023.1"/>
</dbReference>
<reference evidence="2 3" key="1">
    <citation type="submission" date="2023-03" db="EMBL/GenBank/DDBJ databases">
        <title>Bacillus Genome Sequencing.</title>
        <authorList>
            <person name="Dunlap C."/>
        </authorList>
    </citation>
    <scope>NUCLEOTIDE SEQUENCE [LARGE SCALE GENOMIC DNA]</scope>
    <source>
        <strain evidence="2 3">NRS-52</strain>
    </source>
</reference>
<dbReference type="Proteomes" id="UP001343257">
    <property type="component" value="Unassembled WGS sequence"/>
</dbReference>
<accession>A0ABU6PR52</accession>
<sequence>MNLNIYLLSFCISLGFAGTILYLIRKRKLREQYALLWLLLSAIMMILSLFPSLLNEVAAQIHIFYAPSLLYLLSVVAMLFILLHLTMAVSSLTSRVVVLTQTLGLQEQRIQKLEAQVATSQTPAKNDASLEVFGS</sequence>
<feature type="transmembrane region" description="Helical" evidence="1">
    <location>
        <begin position="6"/>
        <end position="24"/>
    </location>
</feature>
<evidence type="ECO:0000313" key="2">
    <source>
        <dbReference type="EMBL" id="MED5017348.1"/>
    </source>
</evidence>
<dbReference type="EMBL" id="JARTLD010000023">
    <property type="protein sequence ID" value="MED5017348.1"/>
    <property type="molecule type" value="Genomic_DNA"/>
</dbReference>
<keyword evidence="1" id="KW-0812">Transmembrane</keyword>
<dbReference type="Pfam" id="PF10066">
    <property type="entry name" value="DUF2304"/>
    <property type="match status" value="1"/>
</dbReference>